<reference evidence="1 2" key="1">
    <citation type="submission" date="2018-06" db="EMBL/GenBank/DDBJ databases">
        <authorList>
            <consortium name="Pathogen Informatics"/>
            <person name="Doyle S."/>
        </authorList>
    </citation>
    <scope>NUCLEOTIDE SEQUENCE [LARGE SCALE GENOMIC DNA]</scope>
    <source>
        <strain evidence="1 2">NCTC11819</strain>
    </source>
</reference>
<dbReference type="EMBL" id="UGGQ01000006">
    <property type="protein sequence ID" value="STO15650.1"/>
    <property type="molecule type" value="Genomic_DNA"/>
</dbReference>
<sequence length="171" mass="18829">MSTGSATPFDAAGLHSGAGRVLSLRMRPMSLFERGIVESSVSFGKLLMNPKQQITGHTDFDLADYCRAIARSGFPGIMEKSAEVTQEVLDSYLRLIVDRDLPDYGATVRRPEVLRRPLGTIGRVTAAGVYCGVNQAKKKCVRNPNKHYRCKRLPIWLATKRDTAPNPPAIV</sequence>
<name>A0A8G2M4U1_9ACTO</name>
<dbReference type="RefSeq" id="WP_255312785.1">
    <property type="nucleotide sequence ID" value="NZ_JACHMA010000001.1"/>
</dbReference>
<accession>A0A8G2M4U1</accession>
<dbReference type="GeneID" id="61167541"/>
<protein>
    <submittedName>
        <fullName evidence="1">Uncharacterized protein</fullName>
    </submittedName>
</protein>
<dbReference type="Proteomes" id="UP000255284">
    <property type="component" value="Unassembled WGS sequence"/>
</dbReference>
<evidence type="ECO:0000313" key="1">
    <source>
        <dbReference type="EMBL" id="STO15650.1"/>
    </source>
</evidence>
<organism evidence="1 2">
    <name type="scientific">Mobiluncus mulieris</name>
    <dbReference type="NCBI Taxonomy" id="2052"/>
    <lineage>
        <taxon>Bacteria</taxon>
        <taxon>Bacillati</taxon>
        <taxon>Actinomycetota</taxon>
        <taxon>Actinomycetes</taxon>
        <taxon>Actinomycetales</taxon>
        <taxon>Actinomycetaceae</taxon>
        <taxon>Mobiluncus</taxon>
    </lineage>
</organism>
<proteinExistence type="predicted"/>
<comment type="caution">
    <text evidence="1">The sequence shown here is derived from an EMBL/GenBank/DDBJ whole genome shotgun (WGS) entry which is preliminary data.</text>
</comment>
<evidence type="ECO:0000313" key="2">
    <source>
        <dbReference type="Proteomes" id="UP000255284"/>
    </source>
</evidence>
<dbReference type="AlphaFoldDB" id="A0A8G2M4U1"/>
<gene>
    <name evidence="1" type="ORF">NCTC11819_00192</name>
</gene>